<sequence length="78" mass="8644">MGERLTKSEPPLQNIPIRTEAGARIRQAFAAEQAMANIDFAEIEARVLAELGPDYEITADGRIHDEFFFTAHKKDAAA</sequence>
<protein>
    <recommendedName>
        <fullName evidence="1">DNA-directed DNA polymerase family A palm domain-containing protein</fullName>
    </recommendedName>
</protein>
<dbReference type="GO" id="GO:0003887">
    <property type="term" value="F:DNA-directed DNA polymerase activity"/>
    <property type="evidence" value="ECO:0007669"/>
    <property type="project" value="InterPro"/>
</dbReference>
<organism evidence="2">
    <name type="scientific">Caulobacter phage BL57</name>
    <dbReference type="NCBI Taxonomy" id="3348355"/>
    <lineage>
        <taxon>Viruses</taxon>
    </lineage>
</organism>
<accession>A0AB74UH15</accession>
<dbReference type="Pfam" id="PF00476">
    <property type="entry name" value="DNA_pol_A"/>
    <property type="match status" value="1"/>
</dbReference>
<gene>
    <name evidence="2" type="ORF">BL57_254c</name>
</gene>
<dbReference type="InterPro" id="IPR043502">
    <property type="entry name" value="DNA/RNA_pol_sf"/>
</dbReference>
<dbReference type="InterPro" id="IPR001098">
    <property type="entry name" value="DNA-dir_DNA_pol_A_palm_dom"/>
</dbReference>
<dbReference type="GO" id="GO:0003677">
    <property type="term" value="F:DNA binding"/>
    <property type="evidence" value="ECO:0007669"/>
    <property type="project" value="InterPro"/>
</dbReference>
<name>A0AB74UH15_9VIRU</name>
<proteinExistence type="predicted"/>
<dbReference type="Gene3D" id="3.30.70.370">
    <property type="match status" value="1"/>
</dbReference>
<reference evidence="2" key="1">
    <citation type="submission" date="2024-10" db="EMBL/GenBank/DDBJ databases">
        <title>Genetic diversity among independent isolates of the Dolichocephalovirinae subfamily.</title>
        <authorList>
            <person name="Ely B."/>
            <person name="Thomas Q."/>
            <person name="Mohammadi T."/>
        </authorList>
    </citation>
    <scope>NUCLEOTIDE SEQUENCE</scope>
</reference>
<evidence type="ECO:0000259" key="1">
    <source>
        <dbReference type="Pfam" id="PF00476"/>
    </source>
</evidence>
<dbReference type="EMBL" id="PQ287320">
    <property type="protein sequence ID" value="XHV10726.1"/>
    <property type="molecule type" value="Genomic_DNA"/>
</dbReference>
<dbReference type="GO" id="GO:0006260">
    <property type="term" value="P:DNA replication"/>
    <property type="evidence" value="ECO:0007669"/>
    <property type="project" value="InterPro"/>
</dbReference>
<feature type="domain" description="DNA-directed DNA polymerase family A palm" evidence="1">
    <location>
        <begin position="4"/>
        <end position="57"/>
    </location>
</feature>
<dbReference type="SUPFAM" id="SSF56672">
    <property type="entry name" value="DNA/RNA polymerases"/>
    <property type="match status" value="1"/>
</dbReference>
<evidence type="ECO:0000313" key="2">
    <source>
        <dbReference type="EMBL" id="XHV10726.1"/>
    </source>
</evidence>